<dbReference type="SUPFAM" id="SSF48403">
    <property type="entry name" value="Ankyrin repeat"/>
    <property type="match status" value="1"/>
</dbReference>
<dbReference type="EMBL" id="REGN01000270">
    <property type="protein sequence ID" value="RNA43139.1"/>
    <property type="molecule type" value="Genomic_DNA"/>
</dbReference>
<dbReference type="InterPro" id="IPR051165">
    <property type="entry name" value="Multifunctional_ANK_Repeat"/>
</dbReference>
<evidence type="ECO:0000256" key="2">
    <source>
        <dbReference type="ARBA" id="ARBA00023043"/>
    </source>
</evidence>
<accession>A0A3M7T5G1</accession>
<dbReference type="PANTHER" id="PTHR24123:SF33">
    <property type="entry name" value="PROTEIN HOS4"/>
    <property type="match status" value="1"/>
</dbReference>
<dbReference type="Proteomes" id="UP000276133">
    <property type="component" value="Unassembled WGS sequence"/>
</dbReference>
<dbReference type="Gene3D" id="1.25.40.20">
    <property type="entry name" value="Ankyrin repeat-containing domain"/>
    <property type="match status" value="2"/>
</dbReference>
<dbReference type="InterPro" id="IPR002110">
    <property type="entry name" value="Ankyrin_rpt"/>
</dbReference>
<dbReference type="InterPro" id="IPR036770">
    <property type="entry name" value="Ankyrin_rpt-contain_sf"/>
</dbReference>
<name>A0A3M7T5G1_BRAPC</name>
<dbReference type="SMART" id="SM00248">
    <property type="entry name" value="ANK"/>
    <property type="match status" value="6"/>
</dbReference>
<sequence>MFQIINSLSKKTSITRDEFQTLTKDLNLDDLINFKNSKNGDCLILKAARDGNLNLLKIVKETNQNLNFSVTNHDGKNALHESCQNSDYDCVRFLVDEYKWNAFMIAVREGNIEIIKYFLSLDKSLVVRTRSSNGRTPCHTTCLHGHLQILKLILEKNEENINQILTARDSCGNTPLMEAVIANHVNIVKYLLKYECIDIFDRDYLNNSCLHLSAQSGSLEVFDFVFDIFFKKDKNSDLIENFSVLKNLYSMTPLQSAVKNGKSSIVNLIIEKLCGERCFSKLLDLTFKNKMFALINQKDCHGRSAYDMALSSKYEIILDFFKKFL</sequence>
<gene>
    <name evidence="3" type="ORF">BpHYR1_037238</name>
</gene>
<keyword evidence="2" id="KW-0040">ANK repeat</keyword>
<dbReference type="Pfam" id="PF12796">
    <property type="entry name" value="Ank_2"/>
    <property type="match status" value="2"/>
</dbReference>
<evidence type="ECO:0000313" key="3">
    <source>
        <dbReference type="EMBL" id="RNA43139.1"/>
    </source>
</evidence>
<protein>
    <submittedName>
        <fullName evidence="3">Ankyrin repeat domain-containing 16</fullName>
    </submittedName>
</protein>
<dbReference type="Pfam" id="PF13637">
    <property type="entry name" value="Ank_4"/>
    <property type="match status" value="1"/>
</dbReference>
<keyword evidence="4" id="KW-1185">Reference proteome</keyword>
<dbReference type="OrthoDB" id="4772757at2759"/>
<dbReference type="PANTHER" id="PTHR24123">
    <property type="entry name" value="ANKYRIN REPEAT-CONTAINING"/>
    <property type="match status" value="1"/>
</dbReference>
<proteinExistence type="predicted"/>
<keyword evidence="1" id="KW-0677">Repeat</keyword>
<evidence type="ECO:0000256" key="1">
    <source>
        <dbReference type="ARBA" id="ARBA00022737"/>
    </source>
</evidence>
<dbReference type="AlphaFoldDB" id="A0A3M7T5G1"/>
<dbReference type="STRING" id="10195.A0A3M7T5G1"/>
<organism evidence="3 4">
    <name type="scientific">Brachionus plicatilis</name>
    <name type="common">Marine rotifer</name>
    <name type="synonym">Brachionus muelleri</name>
    <dbReference type="NCBI Taxonomy" id="10195"/>
    <lineage>
        <taxon>Eukaryota</taxon>
        <taxon>Metazoa</taxon>
        <taxon>Spiralia</taxon>
        <taxon>Gnathifera</taxon>
        <taxon>Rotifera</taxon>
        <taxon>Eurotatoria</taxon>
        <taxon>Monogononta</taxon>
        <taxon>Pseudotrocha</taxon>
        <taxon>Ploima</taxon>
        <taxon>Brachionidae</taxon>
        <taxon>Brachionus</taxon>
    </lineage>
</organism>
<reference evidence="3 4" key="1">
    <citation type="journal article" date="2018" name="Sci. Rep.">
        <title>Genomic signatures of local adaptation to the degree of environmental predictability in rotifers.</title>
        <authorList>
            <person name="Franch-Gras L."/>
            <person name="Hahn C."/>
            <person name="Garcia-Roger E.M."/>
            <person name="Carmona M.J."/>
            <person name="Serra M."/>
            <person name="Gomez A."/>
        </authorList>
    </citation>
    <scope>NUCLEOTIDE SEQUENCE [LARGE SCALE GENOMIC DNA]</scope>
    <source>
        <strain evidence="3">HYR1</strain>
    </source>
</reference>
<comment type="caution">
    <text evidence="3">The sequence shown here is derived from an EMBL/GenBank/DDBJ whole genome shotgun (WGS) entry which is preliminary data.</text>
</comment>
<evidence type="ECO:0000313" key="4">
    <source>
        <dbReference type="Proteomes" id="UP000276133"/>
    </source>
</evidence>